<protein>
    <submittedName>
        <fullName evidence="2">Ferritin-like domain-containing protein</fullName>
    </submittedName>
</protein>
<organism evidence="2 3">
    <name type="scientific">Pochonia chlamydosporia 170</name>
    <dbReference type="NCBI Taxonomy" id="1380566"/>
    <lineage>
        <taxon>Eukaryota</taxon>
        <taxon>Fungi</taxon>
        <taxon>Dikarya</taxon>
        <taxon>Ascomycota</taxon>
        <taxon>Pezizomycotina</taxon>
        <taxon>Sordariomycetes</taxon>
        <taxon>Hypocreomycetidae</taxon>
        <taxon>Hypocreales</taxon>
        <taxon>Clavicipitaceae</taxon>
        <taxon>Pochonia</taxon>
    </lineage>
</organism>
<evidence type="ECO:0000313" key="2">
    <source>
        <dbReference type="EMBL" id="OAQ70340.1"/>
    </source>
</evidence>
<gene>
    <name evidence="2" type="ORF">VFPPC_02822</name>
</gene>
<dbReference type="KEGG" id="pchm:VFPPC_02822"/>
<dbReference type="EMBL" id="LSBJ02000002">
    <property type="protein sequence ID" value="OAQ70340.1"/>
    <property type="molecule type" value="Genomic_DNA"/>
</dbReference>
<keyword evidence="3" id="KW-1185">Reference proteome</keyword>
<feature type="signal peptide" evidence="1">
    <location>
        <begin position="1"/>
        <end position="19"/>
    </location>
</feature>
<proteinExistence type="predicted"/>
<reference evidence="2 3" key="1">
    <citation type="journal article" date="2016" name="PLoS Pathog.">
        <title>Biosynthesis of antibiotic leucinostatins in bio-control fungus Purpureocillium lilacinum and their inhibition on phytophthora revealed by genome mining.</title>
        <authorList>
            <person name="Wang G."/>
            <person name="Liu Z."/>
            <person name="Lin R."/>
            <person name="Li E."/>
            <person name="Mao Z."/>
            <person name="Ling J."/>
            <person name="Yang Y."/>
            <person name="Yin W.B."/>
            <person name="Xie B."/>
        </authorList>
    </citation>
    <scope>NUCLEOTIDE SEQUENCE [LARGE SCALE GENOMIC DNA]</scope>
    <source>
        <strain evidence="2">170</strain>
    </source>
</reference>
<dbReference type="AlphaFoldDB" id="A0A179FYS4"/>
<sequence length="380" mass="41706">MLIKHILFNVCTLTTLILAVPTTPEFPYPVPSTNSFPHPNIKQLHHIETAADGLVNTTNAPPHPKLSPKDITNLQLLVFNEFFETAFFNSLLHNITNNVTGYEYTKKTELVAILKDILAQEQLHALNAISILQANDAFVPSPCKYQFGSTTLQHAINFAQVFTTIFMGTLQEIAVSFSRSNPSLVRTMAAMIANEAEQGGYFRHVLEKKPSAHPFPTTSLPEFLFSALNIYTVTGSCPFAVDKINITVFRPFQLDGVGMIKPEDQTLSFTTDMGRDTAAARGMGYGSNGTGSGLFITYLNAQLKPISEPATNLRWNDTVLTVDARFPYSKYLMTGLSLAALTTRGDFSSVDAVPEFTLAAPAVMQADHYLNSEDKLGGLE</sequence>
<evidence type="ECO:0000256" key="1">
    <source>
        <dbReference type="SAM" id="SignalP"/>
    </source>
</evidence>
<dbReference type="GeneID" id="28846402"/>
<dbReference type="OrthoDB" id="5293813at2759"/>
<name>A0A179FYS4_METCM</name>
<dbReference type="Pfam" id="PF13668">
    <property type="entry name" value="Ferritin_2"/>
    <property type="match status" value="1"/>
</dbReference>
<dbReference type="Proteomes" id="UP000078397">
    <property type="component" value="Unassembled WGS sequence"/>
</dbReference>
<feature type="chain" id="PRO_5008102166" evidence="1">
    <location>
        <begin position="20"/>
        <end position="380"/>
    </location>
</feature>
<evidence type="ECO:0000313" key="3">
    <source>
        <dbReference type="Proteomes" id="UP000078397"/>
    </source>
</evidence>
<keyword evidence="1" id="KW-0732">Signal</keyword>
<comment type="caution">
    <text evidence="2">The sequence shown here is derived from an EMBL/GenBank/DDBJ whole genome shotgun (WGS) entry which is preliminary data.</text>
</comment>
<dbReference type="RefSeq" id="XP_018146877.1">
    <property type="nucleotide sequence ID" value="XM_018282408.1"/>
</dbReference>
<accession>A0A179FYS4</accession>